<dbReference type="RefSeq" id="WP_103806140.1">
    <property type="nucleotide sequence ID" value="NZ_PQVG01000005.1"/>
</dbReference>
<feature type="domain" description="XdhC- CoxI" evidence="1">
    <location>
        <begin position="18"/>
        <end position="82"/>
    </location>
</feature>
<organism evidence="3 4">
    <name type="scientific">Flavobacterium alvei</name>
    <dbReference type="NCBI Taxonomy" id="2080416"/>
    <lineage>
        <taxon>Bacteria</taxon>
        <taxon>Pseudomonadati</taxon>
        <taxon>Bacteroidota</taxon>
        <taxon>Flavobacteriia</taxon>
        <taxon>Flavobacteriales</taxon>
        <taxon>Flavobacteriaceae</taxon>
        <taxon>Flavobacterium</taxon>
    </lineage>
</organism>
<proteinExistence type="predicted"/>
<evidence type="ECO:0000313" key="4">
    <source>
        <dbReference type="Proteomes" id="UP000237310"/>
    </source>
</evidence>
<dbReference type="InterPro" id="IPR052698">
    <property type="entry name" value="MoCofactor_Util/Proc"/>
</dbReference>
<comment type="caution">
    <text evidence="3">The sequence shown here is derived from an EMBL/GenBank/DDBJ whole genome shotgun (WGS) entry which is preliminary data.</text>
</comment>
<evidence type="ECO:0000259" key="2">
    <source>
        <dbReference type="Pfam" id="PF13478"/>
    </source>
</evidence>
<name>A0A2S5AAI0_9FLAO</name>
<evidence type="ECO:0000259" key="1">
    <source>
        <dbReference type="Pfam" id="PF02625"/>
    </source>
</evidence>
<dbReference type="AlphaFoldDB" id="A0A2S5AAI0"/>
<accession>A0A2S5AAI0</accession>
<reference evidence="3 4" key="1">
    <citation type="submission" date="2018-01" db="EMBL/GenBank/DDBJ databases">
        <authorList>
            <person name="Gaut B.S."/>
            <person name="Morton B.R."/>
            <person name="Clegg M.T."/>
            <person name="Duvall M.R."/>
        </authorList>
    </citation>
    <scope>NUCLEOTIDE SEQUENCE [LARGE SCALE GENOMIC DNA]</scope>
    <source>
        <strain evidence="3 4">HR-AY</strain>
    </source>
</reference>
<dbReference type="InterPro" id="IPR003777">
    <property type="entry name" value="XdhC_CoxI"/>
</dbReference>
<keyword evidence="4" id="KW-1185">Reference proteome</keyword>
<dbReference type="Gene3D" id="3.40.50.720">
    <property type="entry name" value="NAD(P)-binding Rossmann-like Domain"/>
    <property type="match status" value="1"/>
</dbReference>
<protein>
    <submittedName>
        <fullName evidence="3">XshC-Cox1-family protein</fullName>
    </submittedName>
</protein>
<dbReference type="EMBL" id="PQVG01000005">
    <property type="protein sequence ID" value="POY39601.1"/>
    <property type="molecule type" value="Genomic_DNA"/>
</dbReference>
<sequence length="335" mass="37387">MMHELLKLKESYILAQAMGLKSVMATVVDIEGSSYRRPGVRMLIFENDTMVGAVSGGCVENEILKQSQSVLLDNKAKIMVYDGRYRLGCEGVLYILLEPFFPDAAVWDAFENTLQQRQSLKIESFYTKTAGSHSGLGSVFHFEGNQFTFSNTQLDKSLPNFIQLLKPRFHLIIIGSEHDAVQLCHFASLTGWEVTVVASAKDYKTKANFPSATRLVHLSAEEINTLSIDMDTAVVLMTHSYVNDLKFLVGLKNKQPAYLGLLGPVKRRNLLLNEFFEYTESFNEGLLEVTYGPSGISIGAETPQEIAISIIAEILSVIRKKELMSLKYKNSAIHS</sequence>
<dbReference type="PANTHER" id="PTHR30388">
    <property type="entry name" value="ALDEHYDE OXIDOREDUCTASE MOLYBDENUM COFACTOR ASSEMBLY PROTEIN"/>
    <property type="match status" value="1"/>
</dbReference>
<dbReference type="Proteomes" id="UP000237310">
    <property type="component" value="Unassembled WGS sequence"/>
</dbReference>
<dbReference type="OrthoDB" id="9773039at2"/>
<dbReference type="Pfam" id="PF13478">
    <property type="entry name" value="XdhC_C"/>
    <property type="match status" value="1"/>
</dbReference>
<feature type="domain" description="XdhC Rossmann" evidence="2">
    <location>
        <begin position="171"/>
        <end position="314"/>
    </location>
</feature>
<dbReference type="PANTHER" id="PTHR30388:SF6">
    <property type="entry name" value="XANTHINE DEHYDROGENASE SUBUNIT A-RELATED"/>
    <property type="match status" value="1"/>
</dbReference>
<gene>
    <name evidence="3" type="ORF">C3L50_10580</name>
</gene>
<dbReference type="Pfam" id="PF02625">
    <property type="entry name" value="XdhC_CoxI"/>
    <property type="match status" value="1"/>
</dbReference>
<dbReference type="InterPro" id="IPR027051">
    <property type="entry name" value="XdhC_Rossmann_dom"/>
</dbReference>
<evidence type="ECO:0000313" key="3">
    <source>
        <dbReference type="EMBL" id="POY39601.1"/>
    </source>
</evidence>